<accession>A0A4R3KIL1</accession>
<keyword evidence="3" id="KW-1185">Reference proteome</keyword>
<dbReference type="Proteomes" id="UP000295788">
    <property type="component" value="Unassembled WGS sequence"/>
</dbReference>
<dbReference type="EMBL" id="SMAB01000006">
    <property type="protein sequence ID" value="TCS83209.1"/>
    <property type="molecule type" value="Genomic_DNA"/>
</dbReference>
<proteinExistence type="predicted"/>
<dbReference type="RefSeq" id="WP_165894977.1">
    <property type="nucleotide sequence ID" value="NZ_SMAB01000006.1"/>
</dbReference>
<evidence type="ECO:0000313" key="2">
    <source>
        <dbReference type="EMBL" id="TCS83209.1"/>
    </source>
</evidence>
<gene>
    <name evidence="2" type="ORF">EDD72_106138</name>
</gene>
<evidence type="ECO:0000313" key="3">
    <source>
        <dbReference type="Proteomes" id="UP000295788"/>
    </source>
</evidence>
<protein>
    <recommendedName>
        <fullName evidence="4">YfhD-like protein</fullName>
    </recommendedName>
</protein>
<evidence type="ECO:0000256" key="1">
    <source>
        <dbReference type="SAM" id="MobiDB-lite"/>
    </source>
</evidence>
<evidence type="ECO:0008006" key="4">
    <source>
        <dbReference type="Google" id="ProtNLM"/>
    </source>
</evidence>
<reference evidence="2 3" key="1">
    <citation type="submission" date="2019-03" db="EMBL/GenBank/DDBJ databases">
        <title>Genomic Encyclopedia of Type Strains, Phase IV (KMG-IV): sequencing the most valuable type-strain genomes for metagenomic binning, comparative biology and taxonomic classification.</title>
        <authorList>
            <person name="Goeker M."/>
        </authorList>
    </citation>
    <scope>NUCLEOTIDE SEQUENCE [LARGE SCALE GENOMIC DNA]</scope>
    <source>
        <strain evidence="2 3">DSM 23802</strain>
    </source>
</reference>
<feature type="region of interest" description="Disordered" evidence="1">
    <location>
        <begin position="1"/>
        <end position="47"/>
    </location>
</feature>
<comment type="caution">
    <text evidence="2">The sequence shown here is derived from an EMBL/GenBank/DDBJ whole genome shotgun (WGS) entry which is preliminary data.</text>
</comment>
<organism evidence="2 3">
    <name type="scientific">Tepidibacillus fermentans</name>
    <dbReference type="NCBI Taxonomy" id="1281767"/>
    <lineage>
        <taxon>Bacteria</taxon>
        <taxon>Bacillati</taxon>
        <taxon>Bacillota</taxon>
        <taxon>Bacilli</taxon>
        <taxon>Bacillales</taxon>
        <taxon>Bacillaceae</taxon>
        <taxon>Tepidibacillus</taxon>
    </lineage>
</organism>
<sequence>MAKKNKQQKQAGPSKRSKVTSEQMEWHTVSSDDEEAYTNEMKQLTKD</sequence>
<name>A0A4R3KIL1_9BACI</name>
<dbReference type="AlphaFoldDB" id="A0A4R3KIL1"/>